<evidence type="ECO:0000313" key="3">
    <source>
        <dbReference type="Proteomes" id="UP000176087"/>
    </source>
</evidence>
<dbReference type="RefSeq" id="WP_070012657.1">
    <property type="nucleotide sequence ID" value="NZ_LJGS01000043.1"/>
</dbReference>
<sequence>MPEESREPGEWQAVHVFYAANPQPLLVNCIRPLVASLRDDGLLAGHFFLNYWLEGPHVRLRLRPARAEDTEEVRGRAEEAIDAFLRARPALYEVDTGFLNEFYNALFEIEFPEGDRSAFMGEDGRMNLRPNNSRSWEPYSPEYRKYGGPAGVELAEWHFAHSSDLVAEAFSSMNLHLRTVLLGTSAQLMMVMLSCFLPDARKQAEYLDQYYEFWHRAFPGTGFIGSEEYDRNYAQTAPGLGRRYREIRQAVAATRSGPGGGQGPGGRAVRLPAFLSGWSRHCTELSERVVAAASRGELVFASPEDEQAVPTRDLAVVLPTLLSPYMHMTNNRLHVTIRDEAYLAHILGRVLREDLDGAGLREAPAVSP</sequence>
<evidence type="ECO:0000313" key="2">
    <source>
        <dbReference type="EMBL" id="OEU93490.1"/>
    </source>
</evidence>
<organism evidence="2 3">
    <name type="scientific">Streptomyces abyssalis</name>
    <dbReference type="NCBI Taxonomy" id="933944"/>
    <lineage>
        <taxon>Bacteria</taxon>
        <taxon>Bacillati</taxon>
        <taxon>Actinomycetota</taxon>
        <taxon>Actinomycetes</taxon>
        <taxon>Kitasatosporales</taxon>
        <taxon>Streptomycetaceae</taxon>
        <taxon>Streptomyces</taxon>
    </lineage>
</organism>
<dbReference type="AlphaFoldDB" id="A0A1E7JU73"/>
<comment type="caution">
    <text evidence="2">The sequence shown here is derived from an EMBL/GenBank/DDBJ whole genome shotgun (WGS) entry which is preliminary data.</text>
</comment>
<dbReference type="PATRIC" id="fig|933944.5.peg.2632"/>
<name>A0A1E7JU73_9ACTN</name>
<accession>A0A1E7JU73</accession>
<dbReference type="Pfam" id="PF14028">
    <property type="entry name" value="Lant_dehydr_C"/>
    <property type="match status" value="1"/>
</dbReference>
<dbReference type="OrthoDB" id="3607295at2"/>
<feature type="domain" description="Thiopeptide-type bacteriocin biosynthesis" evidence="1">
    <location>
        <begin position="11"/>
        <end position="350"/>
    </location>
</feature>
<keyword evidence="3" id="KW-1185">Reference proteome</keyword>
<reference evidence="2 3" key="1">
    <citation type="journal article" date="2016" name="Front. Microbiol.">
        <title>Comparative Genomics Analysis of Streptomyces Species Reveals Their Adaptation to the Marine Environment and Their Diversity at the Genomic Level.</title>
        <authorList>
            <person name="Tian X."/>
            <person name="Zhang Z."/>
            <person name="Yang T."/>
            <person name="Chen M."/>
            <person name="Li J."/>
            <person name="Chen F."/>
            <person name="Yang J."/>
            <person name="Li W."/>
            <person name="Zhang B."/>
            <person name="Zhang Z."/>
            <person name="Wu J."/>
            <person name="Zhang C."/>
            <person name="Long L."/>
            <person name="Xiao J."/>
        </authorList>
    </citation>
    <scope>NUCLEOTIDE SEQUENCE [LARGE SCALE GENOMIC DNA]</scope>
    <source>
        <strain evidence="2 3">SCSIO 10390</strain>
    </source>
</reference>
<dbReference type="InterPro" id="IPR023809">
    <property type="entry name" value="Thiopep_bacteriocin_synth_dom"/>
</dbReference>
<dbReference type="Proteomes" id="UP000176087">
    <property type="component" value="Unassembled WGS sequence"/>
</dbReference>
<gene>
    <name evidence="2" type="ORF">AN215_01385</name>
</gene>
<dbReference type="STRING" id="933944.AN215_01385"/>
<proteinExistence type="predicted"/>
<dbReference type="EMBL" id="LJGT01000036">
    <property type="protein sequence ID" value="OEU93490.1"/>
    <property type="molecule type" value="Genomic_DNA"/>
</dbReference>
<protein>
    <submittedName>
        <fullName evidence="2">Lantibiotic biosynthesis protein</fullName>
    </submittedName>
</protein>
<evidence type="ECO:0000259" key="1">
    <source>
        <dbReference type="Pfam" id="PF14028"/>
    </source>
</evidence>